<accession>A0A6H0XR38</accession>
<proteinExistence type="inferred from homology"/>
<dbReference type="PANTHER" id="PTHR10366">
    <property type="entry name" value="NAD DEPENDENT EPIMERASE/DEHYDRATASE"/>
    <property type="match status" value="1"/>
</dbReference>
<evidence type="ECO:0000256" key="2">
    <source>
        <dbReference type="ARBA" id="ARBA00023445"/>
    </source>
</evidence>
<organism evidence="5 6">
    <name type="scientific">Peltaster fructicola</name>
    <dbReference type="NCBI Taxonomy" id="286661"/>
    <lineage>
        <taxon>Eukaryota</taxon>
        <taxon>Fungi</taxon>
        <taxon>Dikarya</taxon>
        <taxon>Ascomycota</taxon>
        <taxon>Pezizomycotina</taxon>
        <taxon>Dothideomycetes</taxon>
        <taxon>Dothideomycetes incertae sedis</taxon>
        <taxon>Peltaster</taxon>
    </lineage>
</organism>
<gene>
    <name evidence="5" type="ORF">AMS68_002447</name>
</gene>
<evidence type="ECO:0000313" key="5">
    <source>
        <dbReference type="EMBL" id="QIW96929.1"/>
    </source>
</evidence>
<evidence type="ECO:0000256" key="1">
    <source>
        <dbReference type="ARBA" id="ARBA00023002"/>
    </source>
</evidence>
<dbReference type="Pfam" id="PF01370">
    <property type="entry name" value="Epimerase"/>
    <property type="match status" value="1"/>
</dbReference>
<dbReference type="PANTHER" id="PTHR10366:SF562">
    <property type="entry name" value="ALDEHYDE REDUCTASE II (AFU_ORTHOLOGUE AFUA_1G11360)"/>
    <property type="match status" value="1"/>
</dbReference>
<dbReference type="Gene3D" id="3.40.50.720">
    <property type="entry name" value="NAD(P)-binding Rossmann-like Domain"/>
    <property type="match status" value="1"/>
</dbReference>
<feature type="compositionally biased region" description="Low complexity" evidence="3">
    <location>
        <begin position="34"/>
        <end position="61"/>
    </location>
</feature>
<keyword evidence="1" id="KW-0560">Oxidoreductase</keyword>
<dbReference type="InterPro" id="IPR036291">
    <property type="entry name" value="NAD(P)-bd_dom_sf"/>
</dbReference>
<evidence type="ECO:0000313" key="6">
    <source>
        <dbReference type="Proteomes" id="UP000503462"/>
    </source>
</evidence>
<name>A0A6H0XR38_9PEZI</name>
<protein>
    <recommendedName>
        <fullName evidence="4">NAD-dependent epimerase/dehydratase domain-containing protein</fullName>
    </recommendedName>
</protein>
<dbReference type="EMBL" id="CP051140">
    <property type="protein sequence ID" value="QIW96929.1"/>
    <property type="molecule type" value="Genomic_DNA"/>
</dbReference>
<dbReference type="InterPro" id="IPR050425">
    <property type="entry name" value="NAD(P)_dehydrat-like"/>
</dbReference>
<dbReference type="Proteomes" id="UP000503462">
    <property type="component" value="Chromosome 2"/>
</dbReference>
<evidence type="ECO:0000256" key="3">
    <source>
        <dbReference type="SAM" id="MobiDB-lite"/>
    </source>
</evidence>
<dbReference type="SUPFAM" id="SSF51735">
    <property type="entry name" value="NAD(P)-binding Rossmann-fold domains"/>
    <property type="match status" value="1"/>
</dbReference>
<dbReference type="InterPro" id="IPR001509">
    <property type="entry name" value="Epimerase_deHydtase"/>
</dbReference>
<reference evidence="5 6" key="1">
    <citation type="journal article" date="2016" name="Sci. Rep.">
        <title>Peltaster fructicola genome reveals evolution from an invasive phytopathogen to an ectophytic parasite.</title>
        <authorList>
            <person name="Xu C."/>
            <person name="Chen H."/>
            <person name="Gleason M.L."/>
            <person name="Xu J.R."/>
            <person name="Liu H."/>
            <person name="Zhang R."/>
            <person name="Sun G."/>
        </authorList>
    </citation>
    <scope>NUCLEOTIDE SEQUENCE [LARGE SCALE GENOMIC DNA]</scope>
    <source>
        <strain evidence="5 6">LNHT1506</strain>
    </source>
</reference>
<evidence type="ECO:0000259" key="4">
    <source>
        <dbReference type="Pfam" id="PF01370"/>
    </source>
</evidence>
<dbReference type="OrthoDB" id="2735536at2759"/>
<comment type="similarity">
    <text evidence="2">Belongs to the NAD(P)-dependent epimerase/dehydratase family. Dihydroflavonol-4-reductase subfamily.</text>
</comment>
<sequence length="412" mass="45496">MAPRFMQRMQRQSDTLKQVFGSEPVHDPPPYAYSTHSRTTSVSSSRPDNASVASATTAPPSYQRSAQINQIGETTCIPRDSTVLVTGANGWLASHVIDKLLSLGYCVRGTVRDDDKAVWTTQTFCDKYGPDRYTACIVPEMSEPGAYNLAIKGCSGIIHIASVTTFSTHAHDVIPPTIMGALNALEAAAKEPKVRCFVYCSSVTAAASRGGGLRKEVTSESWNMGVFKAAWDRLPTENLDRAWSVFASSKMQAEQAVWKWYREKRPNFVLNCVLPDMLFGRPLTPHQPSLGLSTHILRAVYESRSRAIEWVPPQHFADVQDAALVHVAALILPGVMSERLFVAAVPYNINSLVQLLRGLYPERGINGWVEDHGVDQTTYVESGRAEELLRRMGKKGWTDMETSVSAACESWK</sequence>
<feature type="region of interest" description="Disordered" evidence="3">
    <location>
        <begin position="1"/>
        <end position="63"/>
    </location>
</feature>
<keyword evidence="6" id="KW-1185">Reference proteome</keyword>
<dbReference type="AlphaFoldDB" id="A0A6H0XR38"/>
<dbReference type="GO" id="GO:0016616">
    <property type="term" value="F:oxidoreductase activity, acting on the CH-OH group of donors, NAD or NADP as acceptor"/>
    <property type="evidence" value="ECO:0007669"/>
    <property type="project" value="TreeGrafter"/>
</dbReference>
<feature type="domain" description="NAD-dependent epimerase/dehydratase" evidence="4">
    <location>
        <begin position="83"/>
        <end position="304"/>
    </location>
</feature>